<dbReference type="InterPro" id="IPR051011">
    <property type="entry name" value="Metal_resp_trans_reg"/>
</dbReference>
<evidence type="ECO:0000256" key="3">
    <source>
        <dbReference type="ARBA" id="ARBA00023163"/>
    </source>
</evidence>
<keyword evidence="6" id="KW-1185">Reference proteome</keyword>
<keyword evidence="3" id="KW-0804">Transcription</keyword>
<dbReference type="PANTHER" id="PTHR43132">
    <property type="entry name" value="ARSENICAL RESISTANCE OPERON REPRESSOR ARSR-RELATED"/>
    <property type="match status" value="1"/>
</dbReference>
<sequence length="104" mass="11144">MKIEIAARQLESLGSPIRLKIYRALVRAGEEGLACGTLQTKVGLPASTLSHHLKVLRESGLISQERQATTLICRASYPAMNALVGYLVDECCMDAACGRQGKAA</sequence>
<feature type="domain" description="HTH arsR-type" evidence="4">
    <location>
        <begin position="1"/>
        <end position="95"/>
    </location>
</feature>
<dbReference type="PRINTS" id="PR00778">
    <property type="entry name" value="HTHARSR"/>
</dbReference>
<dbReference type="InterPro" id="IPR036388">
    <property type="entry name" value="WH-like_DNA-bd_sf"/>
</dbReference>
<evidence type="ECO:0000256" key="1">
    <source>
        <dbReference type="ARBA" id="ARBA00023015"/>
    </source>
</evidence>
<dbReference type="CDD" id="cd00090">
    <property type="entry name" value="HTH_ARSR"/>
    <property type="match status" value="1"/>
</dbReference>
<name>A0ABU0YPM0_9PROT</name>
<dbReference type="Pfam" id="PF12840">
    <property type="entry name" value="HTH_20"/>
    <property type="match status" value="1"/>
</dbReference>
<organism evidence="5 6">
    <name type="scientific">Dongia sedimenti</name>
    <dbReference type="NCBI Taxonomy" id="3064282"/>
    <lineage>
        <taxon>Bacteria</taxon>
        <taxon>Pseudomonadati</taxon>
        <taxon>Pseudomonadota</taxon>
        <taxon>Alphaproteobacteria</taxon>
        <taxon>Rhodospirillales</taxon>
        <taxon>Dongiaceae</taxon>
        <taxon>Dongia</taxon>
    </lineage>
</organism>
<dbReference type="RefSeq" id="WP_379957861.1">
    <property type="nucleotide sequence ID" value="NZ_JAUYVI010000005.1"/>
</dbReference>
<dbReference type="EMBL" id="JAUYVI010000005">
    <property type="protein sequence ID" value="MDQ7249667.1"/>
    <property type="molecule type" value="Genomic_DNA"/>
</dbReference>
<proteinExistence type="predicted"/>
<dbReference type="Gene3D" id="1.10.10.10">
    <property type="entry name" value="Winged helix-like DNA-binding domain superfamily/Winged helix DNA-binding domain"/>
    <property type="match status" value="1"/>
</dbReference>
<dbReference type="Proteomes" id="UP001230156">
    <property type="component" value="Unassembled WGS sequence"/>
</dbReference>
<dbReference type="InterPro" id="IPR001845">
    <property type="entry name" value="HTH_ArsR_DNA-bd_dom"/>
</dbReference>
<gene>
    <name evidence="5" type="ORF">Q8A70_18405</name>
</gene>
<dbReference type="SMART" id="SM00418">
    <property type="entry name" value="HTH_ARSR"/>
    <property type="match status" value="1"/>
</dbReference>
<evidence type="ECO:0000313" key="5">
    <source>
        <dbReference type="EMBL" id="MDQ7249667.1"/>
    </source>
</evidence>
<keyword evidence="1" id="KW-0805">Transcription regulation</keyword>
<dbReference type="InterPro" id="IPR036390">
    <property type="entry name" value="WH_DNA-bd_sf"/>
</dbReference>
<dbReference type="PANTHER" id="PTHR43132:SF2">
    <property type="entry name" value="ARSENICAL RESISTANCE OPERON REPRESSOR ARSR-RELATED"/>
    <property type="match status" value="1"/>
</dbReference>
<evidence type="ECO:0000256" key="2">
    <source>
        <dbReference type="ARBA" id="ARBA00023125"/>
    </source>
</evidence>
<dbReference type="SUPFAM" id="SSF46785">
    <property type="entry name" value="Winged helix' DNA-binding domain"/>
    <property type="match status" value="1"/>
</dbReference>
<dbReference type="PROSITE" id="PS50987">
    <property type="entry name" value="HTH_ARSR_2"/>
    <property type="match status" value="1"/>
</dbReference>
<evidence type="ECO:0000259" key="4">
    <source>
        <dbReference type="PROSITE" id="PS50987"/>
    </source>
</evidence>
<dbReference type="NCBIfam" id="NF033788">
    <property type="entry name" value="HTH_metalloreg"/>
    <property type="match status" value="1"/>
</dbReference>
<keyword evidence="2" id="KW-0238">DNA-binding</keyword>
<comment type="caution">
    <text evidence="5">The sequence shown here is derived from an EMBL/GenBank/DDBJ whole genome shotgun (WGS) entry which is preliminary data.</text>
</comment>
<protein>
    <submittedName>
        <fullName evidence="5">Metalloregulator ArsR/SmtB family transcription factor</fullName>
    </submittedName>
</protein>
<evidence type="ECO:0000313" key="6">
    <source>
        <dbReference type="Proteomes" id="UP001230156"/>
    </source>
</evidence>
<reference evidence="6" key="1">
    <citation type="submission" date="2023-08" db="EMBL/GenBank/DDBJ databases">
        <title>Rhodospirillaceae gen. nov., a novel taxon isolated from the Yangtze River Yuezi River estuary sludge.</title>
        <authorList>
            <person name="Ruan L."/>
        </authorList>
    </citation>
    <scope>NUCLEOTIDE SEQUENCE [LARGE SCALE GENOMIC DNA]</scope>
    <source>
        <strain evidence="6">R-7</strain>
    </source>
</reference>
<accession>A0ABU0YPM0</accession>
<dbReference type="InterPro" id="IPR011991">
    <property type="entry name" value="ArsR-like_HTH"/>
</dbReference>